<evidence type="ECO:0000313" key="10">
    <source>
        <dbReference type="EMBL" id="CAE7718196.1"/>
    </source>
</evidence>
<dbReference type="PANTHER" id="PTHR45671:SF12">
    <property type="entry name" value="MITOCHONDRIAL PHOSPHATE CARRIER PROTEIN"/>
    <property type="match status" value="1"/>
</dbReference>
<dbReference type="AlphaFoldDB" id="A0A812X6U9"/>
<keyword evidence="4" id="KW-0812">Transmembrane</keyword>
<dbReference type="InterPro" id="IPR023395">
    <property type="entry name" value="MCP_dom_sf"/>
</dbReference>
<keyword evidence="6" id="KW-0999">Mitochondrion inner membrane</keyword>
<dbReference type="PANTHER" id="PTHR45671">
    <property type="entry name" value="SOLUTE CARRIER FAMILY 25 (MITOCHONDRIAL CARRIER PHOSPHATE CARRIER), MEMBER 3, LIKE-RELATED-RELATED"/>
    <property type="match status" value="1"/>
</dbReference>
<evidence type="ECO:0000256" key="4">
    <source>
        <dbReference type="ARBA" id="ARBA00022692"/>
    </source>
</evidence>
<gene>
    <name evidence="10" type="primary">Slc25a3</name>
    <name evidence="10" type="ORF">SNEC2469_LOCUS20703</name>
</gene>
<reference evidence="10" key="1">
    <citation type="submission" date="2021-02" db="EMBL/GenBank/DDBJ databases">
        <authorList>
            <person name="Dougan E. K."/>
            <person name="Rhodes N."/>
            <person name="Thang M."/>
            <person name="Chan C."/>
        </authorList>
    </citation>
    <scope>NUCLEOTIDE SEQUENCE</scope>
</reference>
<dbReference type="EMBL" id="CAJNJA010036264">
    <property type="protein sequence ID" value="CAE7718196.1"/>
    <property type="molecule type" value="Genomic_DNA"/>
</dbReference>
<evidence type="ECO:0000313" key="11">
    <source>
        <dbReference type="Proteomes" id="UP000601435"/>
    </source>
</evidence>
<dbReference type="OrthoDB" id="432607at2759"/>
<keyword evidence="7" id="KW-1133">Transmembrane helix</keyword>
<dbReference type="Proteomes" id="UP000601435">
    <property type="component" value="Unassembled WGS sequence"/>
</dbReference>
<evidence type="ECO:0000256" key="5">
    <source>
        <dbReference type="ARBA" id="ARBA00022737"/>
    </source>
</evidence>
<keyword evidence="3" id="KW-0813">Transport</keyword>
<sequence length="166" mass="17555">MAGEGSGESGGRFWGLSLLRDQLQADPKKAAVELYEEYWLLSGKELAFVVTKFLVFDSLREAILFVVPAFAEAQSLLVACGCGAVAGALGAITSHPIDTLFALRTTGGAKDEIPSLDRLFRGVGARVLIYSPGIALTFLVYDAAKTWFGVGGGAVMQTLDLLNPSP</sequence>
<dbReference type="InterPro" id="IPR044677">
    <property type="entry name" value="SLC25A3/Pic2/Mir1-like"/>
</dbReference>
<proteinExistence type="inferred from homology"/>
<keyword evidence="9" id="KW-0472">Membrane</keyword>
<protein>
    <submittedName>
        <fullName evidence="10">Slc25a3 protein</fullName>
    </submittedName>
</protein>
<dbReference type="GO" id="GO:0005315">
    <property type="term" value="F:phosphate transmembrane transporter activity"/>
    <property type="evidence" value="ECO:0007669"/>
    <property type="project" value="InterPro"/>
</dbReference>
<dbReference type="SUPFAM" id="SSF103506">
    <property type="entry name" value="Mitochondrial carrier"/>
    <property type="match status" value="1"/>
</dbReference>
<comment type="subcellular location">
    <subcellularLocation>
        <location evidence="1">Mitochondrion inner membrane</location>
        <topology evidence="1">Multi-pass membrane protein</topology>
    </subcellularLocation>
</comment>
<evidence type="ECO:0000256" key="6">
    <source>
        <dbReference type="ARBA" id="ARBA00022792"/>
    </source>
</evidence>
<keyword evidence="11" id="KW-1185">Reference proteome</keyword>
<dbReference type="GO" id="GO:0005743">
    <property type="term" value="C:mitochondrial inner membrane"/>
    <property type="evidence" value="ECO:0007669"/>
    <property type="project" value="UniProtKB-SubCell"/>
</dbReference>
<keyword evidence="8" id="KW-0496">Mitochondrion</keyword>
<evidence type="ECO:0000256" key="2">
    <source>
        <dbReference type="ARBA" id="ARBA00006375"/>
    </source>
</evidence>
<dbReference type="Gene3D" id="1.50.40.10">
    <property type="entry name" value="Mitochondrial carrier domain"/>
    <property type="match status" value="1"/>
</dbReference>
<evidence type="ECO:0000256" key="8">
    <source>
        <dbReference type="ARBA" id="ARBA00023128"/>
    </source>
</evidence>
<name>A0A812X6U9_9DINO</name>
<evidence type="ECO:0000256" key="3">
    <source>
        <dbReference type="ARBA" id="ARBA00022448"/>
    </source>
</evidence>
<accession>A0A812X6U9</accession>
<comment type="caution">
    <text evidence="10">The sequence shown here is derived from an EMBL/GenBank/DDBJ whole genome shotgun (WGS) entry which is preliminary data.</text>
</comment>
<keyword evidence="5" id="KW-0677">Repeat</keyword>
<dbReference type="GO" id="GO:1990547">
    <property type="term" value="P:mitochondrial phosphate ion transmembrane transport"/>
    <property type="evidence" value="ECO:0007669"/>
    <property type="project" value="InterPro"/>
</dbReference>
<evidence type="ECO:0000256" key="9">
    <source>
        <dbReference type="ARBA" id="ARBA00023136"/>
    </source>
</evidence>
<evidence type="ECO:0000256" key="7">
    <source>
        <dbReference type="ARBA" id="ARBA00022989"/>
    </source>
</evidence>
<organism evidence="10 11">
    <name type="scientific">Symbiodinium necroappetens</name>
    <dbReference type="NCBI Taxonomy" id="1628268"/>
    <lineage>
        <taxon>Eukaryota</taxon>
        <taxon>Sar</taxon>
        <taxon>Alveolata</taxon>
        <taxon>Dinophyceae</taxon>
        <taxon>Suessiales</taxon>
        <taxon>Symbiodiniaceae</taxon>
        <taxon>Symbiodinium</taxon>
    </lineage>
</organism>
<comment type="similarity">
    <text evidence="2">Belongs to the mitochondrial carrier (TC 2.A.29) family.</text>
</comment>
<evidence type="ECO:0000256" key="1">
    <source>
        <dbReference type="ARBA" id="ARBA00004448"/>
    </source>
</evidence>